<keyword evidence="6 9" id="KW-0333">Golgi apparatus</keyword>
<comment type="caution">
    <text evidence="10">The sequence shown here is derived from an EMBL/GenBank/DDBJ whole genome shotgun (WGS) entry which is preliminary data.</text>
</comment>
<keyword evidence="11" id="KW-1185">Reference proteome</keyword>
<dbReference type="PANTHER" id="PTHR12137">
    <property type="entry name" value="CARBOHYDRATE SULFOTRANSFERASE"/>
    <property type="match status" value="1"/>
</dbReference>
<dbReference type="AlphaFoldDB" id="A0A5N5SJT8"/>
<comment type="subcellular location">
    <subcellularLocation>
        <location evidence="1 9">Golgi apparatus membrane</location>
        <topology evidence="1 9">Single-pass type II membrane protein</topology>
    </subcellularLocation>
</comment>
<dbReference type="Proteomes" id="UP000326759">
    <property type="component" value="Unassembled WGS sequence"/>
</dbReference>
<evidence type="ECO:0000313" key="11">
    <source>
        <dbReference type="Proteomes" id="UP000326759"/>
    </source>
</evidence>
<keyword evidence="8 9" id="KW-0325">Glycoprotein</keyword>
<organism evidence="10 11">
    <name type="scientific">Armadillidium nasatum</name>
    <dbReference type="NCBI Taxonomy" id="96803"/>
    <lineage>
        <taxon>Eukaryota</taxon>
        <taxon>Metazoa</taxon>
        <taxon>Ecdysozoa</taxon>
        <taxon>Arthropoda</taxon>
        <taxon>Crustacea</taxon>
        <taxon>Multicrustacea</taxon>
        <taxon>Malacostraca</taxon>
        <taxon>Eumalacostraca</taxon>
        <taxon>Peracarida</taxon>
        <taxon>Isopoda</taxon>
        <taxon>Oniscidea</taxon>
        <taxon>Crinocheta</taxon>
        <taxon>Armadillidiidae</taxon>
        <taxon>Armadillidium</taxon>
    </lineage>
</organism>
<dbReference type="GO" id="GO:0008146">
    <property type="term" value="F:sulfotransferase activity"/>
    <property type="evidence" value="ECO:0007669"/>
    <property type="project" value="InterPro"/>
</dbReference>
<accession>A0A5N5SJT8</accession>
<keyword evidence="7" id="KW-0472">Membrane</keyword>
<keyword evidence="4" id="KW-0812">Transmembrane</keyword>
<evidence type="ECO:0000256" key="5">
    <source>
        <dbReference type="ARBA" id="ARBA00022989"/>
    </source>
</evidence>
<dbReference type="EC" id="2.8.2.-" evidence="9"/>
<keyword evidence="3 9" id="KW-0808">Transferase</keyword>
<keyword evidence="9" id="KW-0735">Signal-anchor</keyword>
<dbReference type="OrthoDB" id="6376404at2759"/>
<comment type="similarity">
    <text evidence="2 9">Belongs to the sulfotransferase 2 family.</text>
</comment>
<dbReference type="GO" id="GO:0016051">
    <property type="term" value="P:carbohydrate biosynthetic process"/>
    <property type="evidence" value="ECO:0007669"/>
    <property type="project" value="InterPro"/>
</dbReference>
<dbReference type="InterPro" id="IPR005331">
    <property type="entry name" value="Sulfotransferase"/>
</dbReference>
<dbReference type="EMBL" id="SEYY01024190">
    <property type="protein sequence ID" value="KAB7494324.1"/>
    <property type="molecule type" value="Genomic_DNA"/>
</dbReference>
<keyword evidence="5" id="KW-1133">Transmembrane helix</keyword>
<sequence length="174" mass="20693">MKGVRVHDLNVAKNGPNHYVRDHYPRPSQKDLQKVLNENYTSLLIIRDPFERLLSAYKDKIESTSNDYFNPFICNISKSKKDAFGNCRATFPDFVDFIISEQEEGRQPNEHWATYDEFCSPCQVRFDYVLKFEHLDVEEPFFISQSALISYFLTYELMRQSLTEIQYQDQLYLF</sequence>
<evidence type="ECO:0000256" key="1">
    <source>
        <dbReference type="ARBA" id="ARBA00004323"/>
    </source>
</evidence>
<evidence type="ECO:0000256" key="8">
    <source>
        <dbReference type="ARBA" id="ARBA00023180"/>
    </source>
</evidence>
<keyword evidence="9" id="KW-0119">Carbohydrate metabolism</keyword>
<dbReference type="Pfam" id="PF03567">
    <property type="entry name" value="Sulfotransfer_2"/>
    <property type="match status" value="1"/>
</dbReference>
<dbReference type="GO" id="GO:0000139">
    <property type="term" value="C:Golgi membrane"/>
    <property type="evidence" value="ECO:0007669"/>
    <property type="project" value="UniProtKB-SubCell"/>
</dbReference>
<proteinExistence type="inferred from homology"/>
<evidence type="ECO:0000313" key="10">
    <source>
        <dbReference type="EMBL" id="KAB7494324.1"/>
    </source>
</evidence>
<dbReference type="InterPro" id="IPR018011">
    <property type="entry name" value="Carb_sulfotrans_8-10"/>
</dbReference>
<evidence type="ECO:0000256" key="7">
    <source>
        <dbReference type="ARBA" id="ARBA00023136"/>
    </source>
</evidence>
<evidence type="ECO:0000256" key="2">
    <source>
        <dbReference type="ARBA" id="ARBA00006339"/>
    </source>
</evidence>
<protein>
    <recommendedName>
        <fullName evidence="9">Carbohydrate sulfotransferase</fullName>
        <ecNumber evidence="9">2.8.2.-</ecNumber>
    </recommendedName>
</protein>
<gene>
    <name evidence="10" type="primary">CHST12</name>
    <name evidence="10" type="ORF">Anas_06353</name>
</gene>
<evidence type="ECO:0000256" key="6">
    <source>
        <dbReference type="ARBA" id="ARBA00023034"/>
    </source>
</evidence>
<evidence type="ECO:0000256" key="4">
    <source>
        <dbReference type="ARBA" id="ARBA00022692"/>
    </source>
</evidence>
<dbReference type="PANTHER" id="PTHR12137:SF54">
    <property type="entry name" value="CARBOHYDRATE SULFOTRANSFERASE"/>
    <property type="match status" value="1"/>
</dbReference>
<evidence type="ECO:0000256" key="9">
    <source>
        <dbReference type="RuleBase" id="RU364020"/>
    </source>
</evidence>
<evidence type="ECO:0000256" key="3">
    <source>
        <dbReference type="ARBA" id="ARBA00022679"/>
    </source>
</evidence>
<reference evidence="10 11" key="1">
    <citation type="journal article" date="2019" name="PLoS Biol.">
        <title>Sex chromosomes control vertical transmission of feminizing Wolbachia symbionts in an isopod.</title>
        <authorList>
            <person name="Becking T."/>
            <person name="Chebbi M.A."/>
            <person name="Giraud I."/>
            <person name="Moumen B."/>
            <person name="Laverre T."/>
            <person name="Caubet Y."/>
            <person name="Peccoud J."/>
            <person name="Gilbert C."/>
            <person name="Cordaux R."/>
        </authorList>
    </citation>
    <scope>NUCLEOTIDE SEQUENCE [LARGE SCALE GENOMIC DNA]</scope>
    <source>
        <strain evidence="10">ANa2</strain>
        <tissue evidence="10">Whole body excluding digestive tract and cuticle</tissue>
    </source>
</reference>
<name>A0A5N5SJT8_9CRUS</name>